<dbReference type="EMBL" id="LSBJ02000003">
    <property type="protein sequence ID" value="OAQ68888.1"/>
    <property type="molecule type" value="Genomic_DNA"/>
</dbReference>
<evidence type="ECO:0000313" key="2">
    <source>
        <dbReference type="EMBL" id="OAQ68888.1"/>
    </source>
</evidence>
<evidence type="ECO:0000256" key="1">
    <source>
        <dbReference type="SAM" id="SignalP"/>
    </source>
</evidence>
<comment type="caution">
    <text evidence="2">The sequence shown here is derived from an EMBL/GenBank/DDBJ whole genome shotgun (WGS) entry which is preliminary data.</text>
</comment>
<reference evidence="2 3" key="1">
    <citation type="journal article" date="2016" name="PLoS Pathog.">
        <title>Biosynthesis of antibiotic leucinostatins in bio-control fungus Purpureocillium lilacinum and their inhibition on phytophthora revealed by genome mining.</title>
        <authorList>
            <person name="Wang G."/>
            <person name="Liu Z."/>
            <person name="Lin R."/>
            <person name="Li E."/>
            <person name="Mao Z."/>
            <person name="Ling J."/>
            <person name="Yang Y."/>
            <person name="Yin W.B."/>
            <person name="Xie B."/>
        </authorList>
    </citation>
    <scope>NUCLEOTIDE SEQUENCE [LARGE SCALE GENOMIC DNA]</scope>
    <source>
        <strain evidence="2">170</strain>
    </source>
</reference>
<protein>
    <submittedName>
        <fullName evidence="2">S-adenosyl-L-methionine-dependent methyltransferase domain-containing protein</fullName>
    </submittedName>
</protein>
<dbReference type="KEGG" id="pchm:VFPPC_05051"/>
<dbReference type="GO" id="GO:0032259">
    <property type="term" value="P:methylation"/>
    <property type="evidence" value="ECO:0007669"/>
    <property type="project" value="UniProtKB-KW"/>
</dbReference>
<keyword evidence="2" id="KW-0808">Transferase</keyword>
<name>A0A179FUI0_METCM</name>
<proteinExistence type="predicted"/>
<evidence type="ECO:0000313" key="3">
    <source>
        <dbReference type="Proteomes" id="UP000078397"/>
    </source>
</evidence>
<dbReference type="Proteomes" id="UP000078397">
    <property type="component" value="Unassembled WGS sequence"/>
</dbReference>
<gene>
    <name evidence="2" type="ORF">VFPPC_05051</name>
</gene>
<feature type="chain" id="PRO_5008102045" evidence="1">
    <location>
        <begin position="21"/>
        <end position="230"/>
    </location>
</feature>
<dbReference type="RefSeq" id="XP_018145738.1">
    <property type="nucleotide sequence ID" value="XM_018284302.1"/>
</dbReference>
<dbReference type="STRING" id="1380566.A0A179FUI0"/>
<dbReference type="GO" id="GO:0008168">
    <property type="term" value="F:methyltransferase activity"/>
    <property type="evidence" value="ECO:0007669"/>
    <property type="project" value="UniProtKB-KW"/>
</dbReference>
<dbReference type="AlphaFoldDB" id="A0A179FUI0"/>
<dbReference type="GeneID" id="28848296"/>
<dbReference type="OrthoDB" id="2748312at2759"/>
<feature type="signal peptide" evidence="1">
    <location>
        <begin position="1"/>
        <end position="20"/>
    </location>
</feature>
<sequence length="230" mass="26665">MRYSILTYTLLVALAVAVPGEDWKPNILFDRKKMPDIYTNMCWQCPAQSRLCQPAALGQSLYERRSRPSSFVRLPEAKTQVYPFWEVRENKEAWGQQVTRCVLRSSNNHHQRQIRALTRRWQKHGNESEPMRIAMAHPDYKKANYGMNQPCVNDGFQVQGNRVKLDRNPAFDAEIGEPPDFRFYKLGLGVLIVSLQELVIRGNFTAVVTVGYRKKTNWVEQEFRATNTAV</sequence>
<keyword evidence="3" id="KW-1185">Reference proteome</keyword>
<organism evidence="2 3">
    <name type="scientific">Pochonia chlamydosporia 170</name>
    <dbReference type="NCBI Taxonomy" id="1380566"/>
    <lineage>
        <taxon>Eukaryota</taxon>
        <taxon>Fungi</taxon>
        <taxon>Dikarya</taxon>
        <taxon>Ascomycota</taxon>
        <taxon>Pezizomycotina</taxon>
        <taxon>Sordariomycetes</taxon>
        <taxon>Hypocreomycetidae</taxon>
        <taxon>Hypocreales</taxon>
        <taxon>Clavicipitaceae</taxon>
        <taxon>Pochonia</taxon>
    </lineage>
</organism>
<keyword evidence="2" id="KW-0489">Methyltransferase</keyword>
<keyword evidence="1" id="KW-0732">Signal</keyword>
<accession>A0A179FUI0</accession>